<keyword evidence="1" id="KW-0812">Transmembrane</keyword>
<proteinExistence type="predicted"/>
<dbReference type="EMBL" id="VSSQ01000012">
    <property type="protein sequence ID" value="MPL60296.1"/>
    <property type="molecule type" value="Genomic_DNA"/>
</dbReference>
<feature type="transmembrane region" description="Helical" evidence="1">
    <location>
        <begin position="110"/>
        <end position="126"/>
    </location>
</feature>
<gene>
    <name evidence="2" type="ORF">SDC9_05854</name>
</gene>
<reference evidence="2" key="1">
    <citation type="submission" date="2019-08" db="EMBL/GenBank/DDBJ databases">
        <authorList>
            <person name="Kucharzyk K."/>
            <person name="Murdoch R.W."/>
            <person name="Higgins S."/>
            <person name="Loffler F."/>
        </authorList>
    </citation>
    <scope>NUCLEOTIDE SEQUENCE</scope>
</reference>
<accession>A0A644T083</accession>
<evidence type="ECO:0000256" key="1">
    <source>
        <dbReference type="SAM" id="Phobius"/>
    </source>
</evidence>
<keyword evidence="1" id="KW-0472">Membrane</keyword>
<organism evidence="2">
    <name type="scientific">bioreactor metagenome</name>
    <dbReference type="NCBI Taxonomy" id="1076179"/>
    <lineage>
        <taxon>unclassified sequences</taxon>
        <taxon>metagenomes</taxon>
        <taxon>ecological metagenomes</taxon>
    </lineage>
</organism>
<comment type="caution">
    <text evidence="2">The sequence shown here is derived from an EMBL/GenBank/DDBJ whole genome shotgun (WGS) entry which is preliminary data.</text>
</comment>
<name>A0A644T083_9ZZZZ</name>
<dbReference type="AlphaFoldDB" id="A0A644T083"/>
<protein>
    <submittedName>
        <fullName evidence="2">Uncharacterized protein</fullName>
    </submittedName>
</protein>
<feature type="transmembrane region" description="Helical" evidence="1">
    <location>
        <begin position="6"/>
        <end position="29"/>
    </location>
</feature>
<sequence length="127" mass="13793">MLTIDFIGLFVTILAIGIRYPHYVVIAVFVHEIGRLLMSFMVNGQLNIISATGAFGTSGINEYDWASVLILLSGPLANYIFCAVTGGVYQEKVANIAIPSAKLMNPFAVINLRLAVVSIIVSLWSFL</sequence>
<feature type="transmembrane region" description="Helical" evidence="1">
    <location>
        <begin position="68"/>
        <end position="89"/>
    </location>
</feature>
<keyword evidence="1" id="KW-1133">Transmembrane helix</keyword>
<evidence type="ECO:0000313" key="2">
    <source>
        <dbReference type="EMBL" id="MPL60296.1"/>
    </source>
</evidence>